<dbReference type="InterPro" id="IPR046347">
    <property type="entry name" value="bZIP_sf"/>
</dbReference>
<dbReference type="PANTHER" id="PTHR11988">
    <property type="entry name" value="THYROTROPH EMBRYONIC FACTOR RELATED"/>
    <property type="match status" value="1"/>
</dbReference>
<dbReference type="InterPro" id="IPR040223">
    <property type="entry name" value="PAR_bZIP"/>
</dbReference>
<dbReference type="EMBL" id="WNWW01000235">
    <property type="protein sequence ID" value="KAF3428027.1"/>
    <property type="molecule type" value="Genomic_DNA"/>
</dbReference>
<keyword evidence="10" id="KW-1185">Reference proteome</keyword>
<keyword evidence="5" id="KW-0804">Transcription</keyword>
<name>A0A833S664_9HYME</name>
<dbReference type="AlphaFoldDB" id="A0A833S664"/>
<dbReference type="InterPro" id="IPR004827">
    <property type="entry name" value="bZIP"/>
</dbReference>
<dbReference type="FunFam" id="1.20.5.170:FF:000025">
    <property type="entry name" value="nuclear factor interleukin-3-regulated protein-like"/>
    <property type="match status" value="1"/>
</dbReference>
<dbReference type="Gene3D" id="1.20.5.170">
    <property type="match status" value="1"/>
</dbReference>
<dbReference type="GO" id="GO:0005634">
    <property type="term" value="C:nucleus"/>
    <property type="evidence" value="ECO:0007669"/>
    <property type="project" value="UniProtKB-SubCell"/>
</dbReference>
<keyword evidence="3" id="KW-0805">Transcription regulation</keyword>
<evidence type="ECO:0000256" key="4">
    <source>
        <dbReference type="ARBA" id="ARBA00023125"/>
    </source>
</evidence>
<dbReference type="Proteomes" id="UP000655588">
    <property type="component" value="Unassembled WGS sequence"/>
</dbReference>
<evidence type="ECO:0000259" key="8">
    <source>
        <dbReference type="PROSITE" id="PS50217"/>
    </source>
</evidence>
<comment type="subcellular location">
    <subcellularLocation>
        <location evidence="1">Nucleus</location>
    </subcellularLocation>
</comment>
<comment type="caution">
    <text evidence="9">The sequence shown here is derived from an EMBL/GenBank/DDBJ whole genome shotgun (WGS) entry which is preliminary data.</text>
</comment>
<dbReference type="GO" id="GO:0000981">
    <property type="term" value="F:DNA-binding transcription factor activity, RNA polymerase II-specific"/>
    <property type="evidence" value="ECO:0007669"/>
    <property type="project" value="TreeGrafter"/>
</dbReference>
<gene>
    <name evidence="9" type="ORF">E2986_13319</name>
</gene>
<evidence type="ECO:0000256" key="6">
    <source>
        <dbReference type="ARBA" id="ARBA00023242"/>
    </source>
</evidence>
<sequence>MTATGKIANNGLRLSLHHRNVGYVTKRAKICIRERRRCGELSVRMEKDCGSRMNLLPECFEDNNQVNASSSTCTDLILDLSVKTATNSNRISESFTTVATHSRDNRFSEFRNKNPFEVRNSMVTPPSDSDSPKKTKSELIQNYLNASANITGRNGGLPILPLNIPVPIVPILPALLNANDGRMINGTTTSITNCNEITLPNLSADVNKKPPRPFKAYPKDPLSLTVGASELVYDQNSNEAYSEFRKRMLESVQKTYEGTNTKMRRTTKSPVLPTSTVDEKDAAYLEKRRKNNEAAKRSRDARRAKEDEIAIRAAFLEQENIRLKYEVLALRRETAKLKRMLYTH</sequence>
<evidence type="ECO:0000256" key="1">
    <source>
        <dbReference type="ARBA" id="ARBA00004123"/>
    </source>
</evidence>
<dbReference type="SUPFAM" id="SSF57959">
    <property type="entry name" value="Leucine zipper domain"/>
    <property type="match status" value="1"/>
</dbReference>
<protein>
    <recommendedName>
        <fullName evidence="8">BZIP domain-containing protein</fullName>
    </recommendedName>
</protein>
<keyword evidence="4" id="KW-0238">DNA-binding</keyword>
<dbReference type="PROSITE" id="PS50217">
    <property type="entry name" value="BZIP"/>
    <property type="match status" value="1"/>
</dbReference>
<accession>A0A833S664</accession>
<evidence type="ECO:0000256" key="3">
    <source>
        <dbReference type="ARBA" id="ARBA00023015"/>
    </source>
</evidence>
<feature type="region of interest" description="Disordered" evidence="7">
    <location>
        <begin position="116"/>
        <end position="136"/>
    </location>
</feature>
<dbReference type="CDD" id="cd14695">
    <property type="entry name" value="bZIP_HLF"/>
    <property type="match status" value="1"/>
</dbReference>
<evidence type="ECO:0000256" key="5">
    <source>
        <dbReference type="ARBA" id="ARBA00023163"/>
    </source>
</evidence>
<evidence type="ECO:0000313" key="10">
    <source>
        <dbReference type="Proteomes" id="UP000655588"/>
    </source>
</evidence>
<dbReference type="PANTHER" id="PTHR11988:SF27">
    <property type="entry name" value="GH27708P"/>
    <property type="match status" value="1"/>
</dbReference>
<dbReference type="Pfam" id="PF07716">
    <property type="entry name" value="bZIP_2"/>
    <property type="match status" value="1"/>
</dbReference>
<organism evidence="9 10">
    <name type="scientific">Frieseomelitta varia</name>
    <dbReference type="NCBI Taxonomy" id="561572"/>
    <lineage>
        <taxon>Eukaryota</taxon>
        <taxon>Metazoa</taxon>
        <taxon>Ecdysozoa</taxon>
        <taxon>Arthropoda</taxon>
        <taxon>Hexapoda</taxon>
        <taxon>Insecta</taxon>
        <taxon>Pterygota</taxon>
        <taxon>Neoptera</taxon>
        <taxon>Endopterygota</taxon>
        <taxon>Hymenoptera</taxon>
        <taxon>Apocrita</taxon>
        <taxon>Aculeata</taxon>
        <taxon>Apoidea</taxon>
        <taxon>Anthophila</taxon>
        <taxon>Apidae</taxon>
        <taxon>Frieseomelitta</taxon>
    </lineage>
</organism>
<reference evidence="9" key="1">
    <citation type="submission" date="2019-11" db="EMBL/GenBank/DDBJ databases">
        <title>The nuclear and mitochondrial genomes of Frieseomelitta varia - a highly eusocial stingless bee (Meliponini) with a permanently sterile worker caste.</title>
        <authorList>
            <person name="Freitas F.C.P."/>
            <person name="Lourenco A.P."/>
            <person name="Nunes F.M.F."/>
            <person name="Paschoal A.R."/>
            <person name="Abreu F.C.P."/>
            <person name="Barbin F.O."/>
            <person name="Bataglia L."/>
            <person name="Cardoso-Junior C.A.M."/>
            <person name="Cervoni M.S."/>
            <person name="Silva S.R."/>
            <person name="Dalarmi F."/>
            <person name="Del Lama M.A."/>
            <person name="Depintor T.S."/>
            <person name="Ferreira K.M."/>
            <person name="Goria P.S."/>
            <person name="Jaskot M.C."/>
            <person name="Lago D.C."/>
            <person name="Luna-Lucena D."/>
            <person name="Moda L.M."/>
            <person name="Nascimento L."/>
            <person name="Pedrino M."/>
            <person name="Rabico F.O."/>
            <person name="Sanches F.C."/>
            <person name="Santos D.E."/>
            <person name="Santos C.G."/>
            <person name="Vieira J."/>
            <person name="Lopes T.F."/>
            <person name="Barchuk A.R."/>
            <person name="Hartfelder K."/>
            <person name="Simoes Z.L.P."/>
            <person name="Bitondi M.M.G."/>
            <person name="Pinheiro D.G."/>
        </authorList>
    </citation>
    <scope>NUCLEOTIDE SEQUENCE</scope>
    <source>
        <strain evidence="9">USP_RPSP 00005682</strain>
        <tissue evidence="9">Whole individual</tissue>
    </source>
</reference>
<evidence type="ECO:0000313" key="9">
    <source>
        <dbReference type="EMBL" id="KAF3428027.1"/>
    </source>
</evidence>
<evidence type="ECO:0000256" key="7">
    <source>
        <dbReference type="SAM" id="MobiDB-lite"/>
    </source>
</evidence>
<keyword evidence="6" id="KW-0539">Nucleus</keyword>
<dbReference type="GO" id="GO:0000978">
    <property type="term" value="F:RNA polymerase II cis-regulatory region sequence-specific DNA binding"/>
    <property type="evidence" value="ECO:0007669"/>
    <property type="project" value="TreeGrafter"/>
</dbReference>
<evidence type="ECO:0000256" key="2">
    <source>
        <dbReference type="ARBA" id="ARBA00006079"/>
    </source>
</evidence>
<feature type="domain" description="BZIP" evidence="8">
    <location>
        <begin position="281"/>
        <end position="344"/>
    </location>
</feature>
<proteinExistence type="inferred from homology"/>
<dbReference type="SMART" id="SM00338">
    <property type="entry name" value="BRLZ"/>
    <property type="match status" value="1"/>
</dbReference>
<comment type="similarity">
    <text evidence="2">Belongs to the bZIP family. NFIL3 subfamily.</text>
</comment>